<comment type="caution">
    <text evidence="1">The sequence shown here is derived from an EMBL/GenBank/DDBJ whole genome shotgun (WGS) entry which is preliminary data.</text>
</comment>
<evidence type="ECO:0000313" key="2">
    <source>
        <dbReference type="Proteomes" id="UP000299102"/>
    </source>
</evidence>
<organism evidence="1 2">
    <name type="scientific">Eumeta variegata</name>
    <name type="common">Bagworm moth</name>
    <name type="synonym">Eumeta japonica</name>
    <dbReference type="NCBI Taxonomy" id="151549"/>
    <lineage>
        <taxon>Eukaryota</taxon>
        <taxon>Metazoa</taxon>
        <taxon>Ecdysozoa</taxon>
        <taxon>Arthropoda</taxon>
        <taxon>Hexapoda</taxon>
        <taxon>Insecta</taxon>
        <taxon>Pterygota</taxon>
        <taxon>Neoptera</taxon>
        <taxon>Endopterygota</taxon>
        <taxon>Lepidoptera</taxon>
        <taxon>Glossata</taxon>
        <taxon>Ditrysia</taxon>
        <taxon>Tineoidea</taxon>
        <taxon>Psychidae</taxon>
        <taxon>Oiketicinae</taxon>
        <taxon>Eumeta</taxon>
    </lineage>
</organism>
<accession>A0A4C1W2E2</accession>
<reference evidence="1 2" key="1">
    <citation type="journal article" date="2019" name="Commun. Biol.">
        <title>The bagworm genome reveals a unique fibroin gene that provides high tensile strength.</title>
        <authorList>
            <person name="Kono N."/>
            <person name="Nakamura H."/>
            <person name="Ohtoshi R."/>
            <person name="Tomita M."/>
            <person name="Numata K."/>
            <person name="Arakawa K."/>
        </authorList>
    </citation>
    <scope>NUCLEOTIDE SEQUENCE [LARGE SCALE GENOMIC DNA]</scope>
</reference>
<gene>
    <name evidence="1" type="ORF">EVAR_28979_1</name>
</gene>
<proteinExistence type="predicted"/>
<dbReference type="EMBL" id="BGZK01000467">
    <property type="protein sequence ID" value="GBP45231.1"/>
    <property type="molecule type" value="Genomic_DNA"/>
</dbReference>
<dbReference type="AlphaFoldDB" id="A0A4C1W2E2"/>
<sequence>MIFCRSSRTIIKEHECHETIERKPESYSSSDEPAPARIRTVRFEGKINAWAAALYYGTAGAARPTFWRTRRKRLPSPCPLRVSPFNTATMATSSFRKSARD</sequence>
<name>A0A4C1W2E2_EUMVA</name>
<dbReference type="Proteomes" id="UP000299102">
    <property type="component" value="Unassembled WGS sequence"/>
</dbReference>
<keyword evidence="2" id="KW-1185">Reference proteome</keyword>
<evidence type="ECO:0000313" key="1">
    <source>
        <dbReference type="EMBL" id="GBP45231.1"/>
    </source>
</evidence>
<protein>
    <submittedName>
        <fullName evidence="1">Uncharacterized protein</fullName>
    </submittedName>
</protein>